<reference evidence="1" key="1">
    <citation type="journal article" date="2020" name="Stud. Mycol.">
        <title>101 Dothideomycetes genomes: a test case for predicting lifestyles and emergence of pathogens.</title>
        <authorList>
            <person name="Haridas S."/>
            <person name="Albert R."/>
            <person name="Binder M."/>
            <person name="Bloem J."/>
            <person name="Labutti K."/>
            <person name="Salamov A."/>
            <person name="Andreopoulos B."/>
            <person name="Baker S."/>
            <person name="Barry K."/>
            <person name="Bills G."/>
            <person name="Bluhm B."/>
            <person name="Cannon C."/>
            <person name="Castanera R."/>
            <person name="Culley D."/>
            <person name="Daum C."/>
            <person name="Ezra D."/>
            <person name="Gonzalez J."/>
            <person name="Henrissat B."/>
            <person name="Kuo A."/>
            <person name="Liang C."/>
            <person name="Lipzen A."/>
            <person name="Lutzoni F."/>
            <person name="Magnuson J."/>
            <person name="Mondo S."/>
            <person name="Nolan M."/>
            <person name="Ohm R."/>
            <person name="Pangilinan J."/>
            <person name="Park H.-J."/>
            <person name="Ramirez L."/>
            <person name="Alfaro M."/>
            <person name="Sun H."/>
            <person name="Tritt A."/>
            <person name="Yoshinaga Y."/>
            <person name="Zwiers L.-H."/>
            <person name="Turgeon B."/>
            <person name="Goodwin S."/>
            <person name="Spatafora J."/>
            <person name="Crous P."/>
            <person name="Grigoriev I."/>
        </authorList>
    </citation>
    <scope>NUCLEOTIDE SEQUENCE</scope>
    <source>
        <strain evidence="1">CBS 115976</strain>
    </source>
</reference>
<proteinExistence type="predicted"/>
<evidence type="ECO:0000313" key="2">
    <source>
        <dbReference type="Proteomes" id="UP000799302"/>
    </source>
</evidence>
<name>A0A6A6TV09_9PEZI</name>
<gene>
    <name evidence="1" type="ORF">BT63DRAFT_114528</name>
</gene>
<dbReference type="AlphaFoldDB" id="A0A6A6TV09"/>
<evidence type="ECO:0000313" key="1">
    <source>
        <dbReference type="EMBL" id="KAF2663909.1"/>
    </source>
</evidence>
<accession>A0A6A6TV09</accession>
<dbReference type="EMBL" id="MU004244">
    <property type="protein sequence ID" value="KAF2663909.1"/>
    <property type="molecule type" value="Genomic_DNA"/>
</dbReference>
<protein>
    <submittedName>
        <fullName evidence="1">Uncharacterized protein</fullName>
    </submittedName>
</protein>
<keyword evidence="2" id="KW-1185">Reference proteome</keyword>
<dbReference type="Proteomes" id="UP000799302">
    <property type="component" value="Unassembled WGS sequence"/>
</dbReference>
<organism evidence="1 2">
    <name type="scientific">Microthyrium microscopicum</name>
    <dbReference type="NCBI Taxonomy" id="703497"/>
    <lineage>
        <taxon>Eukaryota</taxon>
        <taxon>Fungi</taxon>
        <taxon>Dikarya</taxon>
        <taxon>Ascomycota</taxon>
        <taxon>Pezizomycotina</taxon>
        <taxon>Dothideomycetes</taxon>
        <taxon>Dothideomycetes incertae sedis</taxon>
        <taxon>Microthyriales</taxon>
        <taxon>Microthyriaceae</taxon>
        <taxon>Microthyrium</taxon>
    </lineage>
</organism>
<sequence length="132" mass="14500">MASICYAPFSSAFLPKDGAQIFTICQLRRAIQHFLLTTVGGAIVVGGSVPFVLLVHGHFQGAREGLTLIILWQSRGCQKPPEKIILPAPAGPRSSRPNRSLERRAQLESQLTVTANYSDCLIIFYSQIFLKS</sequence>